<accession>A0ABS4ECR8</accession>
<name>A0ABS4ECR8_9FIRM</name>
<comment type="caution">
    <text evidence="1">The sequence shown here is derived from an EMBL/GenBank/DDBJ whole genome shotgun (WGS) entry which is preliminary data.</text>
</comment>
<evidence type="ECO:0008006" key="3">
    <source>
        <dbReference type="Google" id="ProtNLM"/>
    </source>
</evidence>
<dbReference type="Proteomes" id="UP000767291">
    <property type="component" value="Unassembled WGS sequence"/>
</dbReference>
<proteinExistence type="predicted"/>
<evidence type="ECO:0000313" key="2">
    <source>
        <dbReference type="Proteomes" id="UP000767291"/>
    </source>
</evidence>
<protein>
    <recommendedName>
        <fullName evidence="3">YtxH domain-containing protein</fullName>
    </recommendedName>
</protein>
<dbReference type="EMBL" id="JAGGJX010000004">
    <property type="protein sequence ID" value="MBP1855749.1"/>
    <property type="molecule type" value="Genomic_DNA"/>
</dbReference>
<gene>
    <name evidence="1" type="ORF">J2Z43_002147</name>
</gene>
<evidence type="ECO:0000313" key="1">
    <source>
        <dbReference type="EMBL" id="MBP1855749.1"/>
    </source>
</evidence>
<sequence length="84" mass="9575">MEQIGSELINLGVVSVIAYLLPSNIFSEKKEDRDLYRQSVDTFTEVSRQFADSIQGPSSRIENVVKGTERIEQKLDNLINSREE</sequence>
<keyword evidence="2" id="KW-1185">Reference proteome</keyword>
<organism evidence="1 2">
    <name type="scientific">Metaclostridioides mangenotii</name>
    <dbReference type="NCBI Taxonomy" id="1540"/>
    <lineage>
        <taxon>Bacteria</taxon>
        <taxon>Bacillati</taxon>
        <taxon>Bacillota</taxon>
        <taxon>Clostridia</taxon>
        <taxon>Peptostreptococcales</taxon>
        <taxon>Peptostreptococcaceae</taxon>
        <taxon>Metaclostridioides</taxon>
    </lineage>
</organism>
<dbReference type="RefSeq" id="WP_209457152.1">
    <property type="nucleotide sequence ID" value="NZ_BAAACS010000004.1"/>
</dbReference>
<reference evidence="1 2" key="1">
    <citation type="submission" date="2021-03" db="EMBL/GenBank/DDBJ databases">
        <title>Genomic Encyclopedia of Type Strains, Phase IV (KMG-IV): sequencing the most valuable type-strain genomes for metagenomic binning, comparative biology and taxonomic classification.</title>
        <authorList>
            <person name="Goeker M."/>
        </authorList>
    </citation>
    <scope>NUCLEOTIDE SEQUENCE [LARGE SCALE GENOMIC DNA]</scope>
    <source>
        <strain evidence="1 2">DSM 1289</strain>
    </source>
</reference>